<organism evidence="1 2">
    <name type="scientific">Bursaphelenchus okinawaensis</name>
    <dbReference type="NCBI Taxonomy" id="465554"/>
    <lineage>
        <taxon>Eukaryota</taxon>
        <taxon>Metazoa</taxon>
        <taxon>Ecdysozoa</taxon>
        <taxon>Nematoda</taxon>
        <taxon>Chromadorea</taxon>
        <taxon>Rhabditida</taxon>
        <taxon>Tylenchina</taxon>
        <taxon>Tylenchomorpha</taxon>
        <taxon>Aphelenchoidea</taxon>
        <taxon>Aphelenchoididae</taxon>
        <taxon>Bursaphelenchus</taxon>
    </lineage>
</organism>
<reference evidence="1" key="1">
    <citation type="submission" date="2020-09" db="EMBL/GenBank/DDBJ databases">
        <authorList>
            <person name="Kikuchi T."/>
        </authorList>
    </citation>
    <scope>NUCLEOTIDE SEQUENCE</scope>
    <source>
        <strain evidence="1">SH1</strain>
    </source>
</reference>
<protein>
    <submittedName>
        <fullName evidence="1">Uncharacterized protein</fullName>
    </submittedName>
</protein>
<comment type="caution">
    <text evidence="1">The sequence shown here is derived from an EMBL/GenBank/DDBJ whole genome shotgun (WGS) entry which is preliminary data.</text>
</comment>
<dbReference type="OrthoDB" id="5846501at2759"/>
<dbReference type="Proteomes" id="UP000614601">
    <property type="component" value="Unassembled WGS sequence"/>
</dbReference>
<evidence type="ECO:0000313" key="1">
    <source>
        <dbReference type="EMBL" id="CAD5220971.1"/>
    </source>
</evidence>
<keyword evidence="2" id="KW-1185">Reference proteome</keyword>
<gene>
    <name evidence="1" type="ORF">BOKJ2_LOCUS9211</name>
</gene>
<name>A0A811L0M9_9BILA</name>
<evidence type="ECO:0000313" key="2">
    <source>
        <dbReference type="Proteomes" id="UP000614601"/>
    </source>
</evidence>
<sequence length="76" mass="8950">MGLWTLGFYVSYVNYGFAYDIGENLANAYIDVPFNLTTTVNIILCYTWSLPMYEKRTVSRLFLKTNRRKENNKSCF</sequence>
<proteinExistence type="predicted"/>
<dbReference type="EMBL" id="CAJFCW020000004">
    <property type="protein sequence ID" value="CAG9114384.1"/>
    <property type="molecule type" value="Genomic_DNA"/>
</dbReference>
<accession>A0A811L0M9</accession>
<dbReference type="AlphaFoldDB" id="A0A811L0M9"/>
<dbReference type="Proteomes" id="UP000783686">
    <property type="component" value="Unassembled WGS sequence"/>
</dbReference>
<dbReference type="EMBL" id="CAJFDH010000004">
    <property type="protein sequence ID" value="CAD5220971.1"/>
    <property type="molecule type" value="Genomic_DNA"/>
</dbReference>